<reference evidence="3" key="2">
    <citation type="submission" date="2015-01" db="EMBL/GenBank/DDBJ databases">
        <title>Evolutionary Origins and Diversification of the Mycorrhizal Mutualists.</title>
        <authorList>
            <consortium name="DOE Joint Genome Institute"/>
            <consortium name="Mycorrhizal Genomics Consortium"/>
            <person name="Kohler A."/>
            <person name="Kuo A."/>
            <person name="Nagy L.G."/>
            <person name="Floudas D."/>
            <person name="Copeland A."/>
            <person name="Barry K.W."/>
            <person name="Cichocki N."/>
            <person name="Veneault-Fourrey C."/>
            <person name="LaButti K."/>
            <person name="Lindquist E.A."/>
            <person name="Lipzen A."/>
            <person name="Lundell T."/>
            <person name="Morin E."/>
            <person name="Murat C."/>
            <person name="Riley R."/>
            <person name="Ohm R."/>
            <person name="Sun H."/>
            <person name="Tunlid A."/>
            <person name="Henrissat B."/>
            <person name="Grigoriev I.V."/>
            <person name="Hibbett D.S."/>
            <person name="Martin F."/>
        </authorList>
    </citation>
    <scope>NUCLEOTIDE SEQUENCE [LARGE SCALE GENOMIC DNA]</scope>
    <source>
        <strain evidence="3">ATCC 200175</strain>
    </source>
</reference>
<organism evidence="2 3">
    <name type="scientific">Paxillus involutus ATCC 200175</name>
    <dbReference type="NCBI Taxonomy" id="664439"/>
    <lineage>
        <taxon>Eukaryota</taxon>
        <taxon>Fungi</taxon>
        <taxon>Dikarya</taxon>
        <taxon>Basidiomycota</taxon>
        <taxon>Agaricomycotina</taxon>
        <taxon>Agaricomycetes</taxon>
        <taxon>Agaricomycetidae</taxon>
        <taxon>Boletales</taxon>
        <taxon>Paxilineae</taxon>
        <taxon>Paxillaceae</taxon>
        <taxon>Paxillus</taxon>
    </lineage>
</organism>
<feature type="compositionally biased region" description="Polar residues" evidence="1">
    <location>
        <begin position="78"/>
        <end position="94"/>
    </location>
</feature>
<evidence type="ECO:0000313" key="3">
    <source>
        <dbReference type="Proteomes" id="UP000053647"/>
    </source>
</evidence>
<keyword evidence="3" id="KW-1185">Reference proteome</keyword>
<accession>A0A0C9TRC7</accession>
<sequence>VGFDAESGGHQVYLADRRTVAVERNVSFEKREGVVLGPADLQIEGERNRSENRLRVKEDAPEGQLDVPKPLDKPEQPLPQTTPKAPDPTSTQPAPTLRRSSRQRTESPYMRMLRDHVGTHDGRGGDPIFPRGIQSAEESHEAEGDSAGGLADTSAQWEMQDSREVAYAMFAGTCEAEALEPRTVDEARTQPDWPR</sequence>
<dbReference type="Proteomes" id="UP000053647">
    <property type="component" value="Unassembled WGS sequence"/>
</dbReference>
<reference evidence="2 3" key="1">
    <citation type="submission" date="2014-06" db="EMBL/GenBank/DDBJ databases">
        <authorList>
            <consortium name="DOE Joint Genome Institute"/>
            <person name="Kuo A."/>
            <person name="Kohler A."/>
            <person name="Nagy L.G."/>
            <person name="Floudas D."/>
            <person name="Copeland A."/>
            <person name="Barry K.W."/>
            <person name="Cichocki N."/>
            <person name="Veneault-Fourrey C."/>
            <person name="LaButti K."/>
            <person name="Lindquist E.A."/>
            <person name="Lipzen A."/>
            <person name="Lundell T."/>
            <person name="Morin E."/>
            <person name="Murat C."/>
            <person name="Sun H."/>
            <person name="Tunlid A."/>
            <person name="Henrissat B."/>
            <person name="Grigoriev I.V."/>
            <person name="Hibbett D.S."/>
            <person name="Martin F."/>
            <person name="Nordberg H.P."/>
            <person name="Cantor M.N."/>
            <person name="Hua S.X."/>
        </authorList>
    </citation>
    <scope>NUCLEOTIDE SEQUENCE [LARGE SCALE GENOMIC DNA]</scope>
    <source>
        <strain evidence="2 3">ATCC 200175</strain>
    </source>
</reference>
<dbReference type="HOGENOM" id="CLU_094068_0_0_1"/>
<dbReference type="AlphaFoldDB" id="A0A0C9TRC7"/>
<feature type="non-terminal residue" evidence="2">
    <location>
        <position position="195"/>
    </location>
</feature>
<feature type="compositionally biased region" description="Basic and acidic residues" evidence="1">
    <location>
        <begin position="44"/>
        <end position="60"/>
    </location>
</feature>
<name>A0A0C9TRC7_PAXIN</name>
<protein>
    <submittedName>
        <fullName evidence="2">Uncharacterized protein</fullName>
    </submittedName>
</protein>
<gene>
    <name evidence="2" type="ORF">PAXINDRAFT_36345</name>
</gene>
<dbReference type="OrthoDB" id="2673594at2759"/>
<proteinExistence type="predicted"/>
<feature type="compositionally biased region" description="Basic and acidic residues" evidence="1">
    <location>
        <begin position="112"/>
        <end position="124"/>
    </location>
</feature>
<evidence type="ECO:0000313" key="2">
    <source>
        <dbReference type="EMBL" id="KIJ10367.1"/>
    </source>
</evidence>
<feature type="non-terminal residue" evidence="2">
    <location>
        <position position="1"/>
    </location>
</feature>
<evidence type="ECO:0000256" key="1">
    <source>
        <dbReference type="SAM" id="MobiDB-lite"/>
    </source>
</evidence>
<dbReference type="EMBL" id="KN819407">
    <property type="protein sequence ID" value="KIJ10367.1"/>
    <property type="molecule type" value="Genomic_DNA"/>
</dbReference>
<feature type="region of interest" description="Disordered" evidence="1">
    <location>
        <begin position="38"/>
        <end position="155"/>
    </location>
</feature>